<proteinExistence type="predicted"/>
<sequence length="68" mass="6865">MQDAVKTALQSPLGGPNFISEQVCAQLTHCSCSGRVAMTRGAGVPPRLSGDKPAVDNGRVANGGEASP</sequence>
<dbReference type="EMBL" id="CAKASE010000078">
    <property type="protein sequence ID" value="CAG9579000.1"/>
    <property type="molecule type" value="Genomic_DNA"/>
</dbReference>
<keyword evidence="3" id="KW-1185">Reference proteome</keyword>
<dbReference type="Proteomes" id="UP000789524">
    <property type="component" value="Unassembled WGS sequence"/>
</dbReference>
<feature type="region of interest" description="Disordered" evidence="1">
    <location>
        <begin position="43"/>
        <end position="68"/>
    </location>
</feature>
<protein>
    <submittedName>
        <fullName evidence="2">(African queen) hypothetical protein</fullName>
    </submittedName>
</protein>
<gene>
    <name evidence="2" type="ORF">DCHRY22_LOCUS13004</name>
</gene>
<name>A0A8J2QZT5_9NEOP</name>
<evidence type="ECO:0000313" key="3">
    <source>
        <dbReference type="Proteomes" id="UP000789524"/>
    </source>
</evidence>
<accession>A0A8J2QZT5</accession>
<dbReference type="AlphaFoldDB" id="A0A8J2QZT5"/>
<organism evidence="2 3">
    <name type="scientific">Danaus chrysippus</name>
    <name type="common">African queen</name>
    <dbReference type="NCBI Taxonomy" id="151541"/>
    <lineage>
        <taxon>Eukaryota</taxon>
        <taxon>Metazoa</taxon>
        <taxon>Ecdysozoa</taxon>
        <taxon>Arthropoda</taxon>
        <taxon>Hexapoda</taxon>
        <taxon>Insecta</taxon>
        <taxon>Pterygota</taxon>
        <taxon>Neoptera</taxon>
        <taxon>Endopterygota</taxon>
        <taxon>Lepidoptera</taxon>
        <taxon>Glossata</taxon>
        <taxon>Ditrysia</taxon>
        <taxon>Papilionoidea</taxon>
        <taxon>Nymphalidae</taxon>
        <taxon>Danainae</taxon>
        <taxon>Danaini</taxon>
        <taxon>Danaina</taxon>
        <taxon>Danaus</taxon>
        <taxon>Anosia</taxon>
    </lineage>
</organism>
<comment type="caution">
    <text evidence="2">The sequence shown here is derived from an EMBL/GenBank/DDBJ whole genome shotgun (WGS) entry which is preliminary data.</text>
</comment>
<reference evidence="2" key="1">
    <citation type="submission" date="2021-09" db="EMBL/GenBank/DDBJ databases">
        <authorList>
            <person name="Martin H S."/>
        </authorList>
    </citation>
    <scope>NUCLEOTIDE SEQUENCE</scope>
</reference>
<evidence type="ECO:0000313" key="2">
    <source>
        <dbReference type="EMBL" id="CAG9579000.1"/>
    </source>
</evidence>
<evidence type="ECO:0000256" key="1">
    <source>
        <dbReference type="SAM" id="MobiDB-lite"/>
    </source>
</evidence>